<dbReference type="InterPro" id="IPR050486">
    <property type="entry name" value="Mannose-1P_guanyltransferase"/>
</dbReference>
<feature type="domain" description="Nucleotidyl transferase" evidence="3">
    <location>
        <begin position="1"/>
        <end position="222"/>
    </location>
</feature>
<evidence type="ECO:0000313" key="6">
    <source>
        <dbReference type="Proteomes" id="UP000192731"/>
    </source>
</evidence>
<feature type="domain" description="EIF2B subunit epsilon/gamma LbH" evidence="4">
    <location>
        <begin position="229"/>
        <end position="315"/>
    </location>
</feature>
<comment type="subcellular location">
    <subcellularLocation>
        <location evidence="1">Cytoplasm</location>
        <location evidence="1">Cytosol</location>
    </subcellularLocation>
</comment>
<proteinExistence type="predicted"/>
<dbReference type="Proteomes" id="UP000192731">
    <property type="component" value="Unassembled WGS sequence"/>
</dbReference>
<evidence type="ECO:0000256" key="1">
    <source>
        <dbReference type="ARBA" id="ARBA00004514"/>
    </source>
</evidence>
<dbReference type="Gene3D" id="3.90.550.10">
    <property type="entry name" value="Spore Coat Polysaccharide Biosynthesis Protein SpsA, Chain A"/>
    <property type="match status" value="1"/>
</dbReference>
<dbReference type="SUPFAM" id="SSF53448">
    <property type="entry name" value="Nucleotide-diphospho-sugar transferases"/>
    <property type="match status" value="1"/>
</dbReference>
<accession>A0A1W1V5V1</accession>
<name>A0A1W1V5V1_DESTI</name>
<dbReference type="InterPro" id="IPR056764">
    <property type="entry name" value="LbH_EIF2B3/5"/>
</dbReference>
<dbReference type="PANTHER" id="PTHR22572">
    <property type="entry name" value="SUGAR-1-PHOSPHATE GUANYL TRANSFERASE"/>
    <property type="match status" value="1"/>
</dbReference>
<evidence type="ECO:0000256" key="2">
    <source>
        <dbReference type="ARBA" id="ARBA00022490"/>
    </source>
</evidence>
<organism evidence="5 6">
    <name type="scientific">Desulfonispora thiosulfatigenes DSM 11270</name>
    <dbReference type="NCBI Taxonomy" id="656914"/>
    <lineage>
        <taxon>Bacteria</taxon>
        <taxon>Bacillati</taxon>
        <taxon>Bacillota</taxon>
        <taxon>Clostridia</taxon>
        <taxon>Eubacteriales</taxon>
        <taxon>Peptococcaceae</taxon>
        <taxon>Desulfonispora</taxon>
    </lineage>
</organism>
<dbReference type="Gene3D" id="2.160.10.10">
    <property type="entry name" value="Hexapeptide repeat proteins"/>
    <property type="match status" value="1"/>
</dbReference>
<reference evidence="5 6" key="1">
    <citation type="submission" date="2017-04" db="EMBL/GenBank/DDBJ databases">
        <authorList>
            <person name="Afonso C.L."/>
            <person name="Miller P.J."/>
            <person name="Scott M.A."/>
            <person name="Spackman E."/>
            <person name="Goraichik I."/>
            <person name="Dimitrov K.M."/>
            <person name="Suarez D.L."/>
            <person name="Swayne D.E."/>
        </authorList>
    </citation>
    <scope>NUCLEOTIDE SEQUENCE [LARGE SCALE GENOMIC DNA]</scope>
    <source>
        <strain evidence="5 6">DSM 11270</strain>
    </source>
</reference>
<dbReference type="EMBL" id="FWWT01000016">
    <property type="protein sequence ID" value="SMB88540.1"/>
    <property type="molecule type" value="Genomic_DNA"/>
</dbReference>
<dbReference type="InterPro" id="IPR005835">
    <property type="entry name" value="NTP_transferase_dom"/>
</dbReference>
<keyword evidence="5" id="KW-0808">Transferase</keyword>
<keyword evidence="2" id="KW-0963">Cytoplasm</keyword>
<evidence type="ECO:0000259" key="3">
    <source>
        <dbReference type="Pfam" id="PF00483"/>
    </source>
</evidence>
<protein>
    <submittedName>
        <fullName evidence="5">Mannose-1-phosphate guanylyltransferase</fullName>
    </submittedName>
</protein>
<dbReference type="InterPro" id="IPR029044">
    <property type="entry name" value="Nucleotide-diphossugar_trans"/>
</dbReference>
<evidence type="ECO:0000259" key="4">
    <source>
        <dbReference type="Pfam" id="PF25084"/>
    </source>
</evidence>
<dbReference type="Pfam" id="PF25084">
    <property type="entry name" value="LbH_EIF2B"/>
    <property type="match status" value="1"/>
</dbReference>
<dbReference type="STRING" id="656914.SAMN00017405_0489"/>
<dbReference type="GO" id="GO:0016779">
    <property type="term" value="F:nucleotidyltransferase activity"/>
    <property type="evidence" value="ECO:0007669"/>
    <property type="project" value="UniProtKB-KW"/>
</dbReference>
<sequence length="337" mass="36963">MAAGLGSRLMPLTENIPKPMVPVLNKPVMQYCIELLKEHGVQEIIANTHYRPEAISNYFGDGSNLGVRLEYSYEEELLGTAGGVKNNRWFLDETFIIVSGDALTDINLTEMARFHKENNALVTLALKSVEDVSKYGVVVTDEAGKIQAFQEKPKASEAVSNLVNTGIYIFEPEIFDYIPDGFYDFGKELFPKLVEMNAKIYGFNTTDYWSDVGSLEVYKDSNWDFLANDKNLIGKNTVVQDSAKQEGNVVIGSGCYIGNNVRLKNCIIWDDCIIADNVVIENAIIGSKCLIGEGSTINSQVVVGCGCKIGSNVTLGPGLKIESNSRIDSGEDILEVG</sequence>
<dbReference type="AlphaFoldDB" id="A0A1W1V5V1"/>
<evidence type="ECO:0000313" key="5">
    <source>
        <dbReference type="EMBL" id="SMB88540.1"/>
    </source>
</evidence>
<dbReference type="CDD" id="cd04181">
    <property type="entry name" value="NTP_transferase"/>
    <property type="match status" value="1"/>
</dbReference>
<keyword evidence="5" id="KW-0548">Nucleotidyltransferase</keyword>
<dbReference type="Pfam" id="PF00483">
    <property type="entry name" value="NTP_transferase"/>
    <property type="match status" value="1"/>
</dbReference>
<keyword evidence="6" id="KW-1185">Reference proteome</keyword>
<gene>
    <name evidence="5" type="ORF">SAMN00017405_0489</name>
</gene>